<reference evidence="1 2" key="1">
    <citation type="submission" date="2023-12" db="EMBL/GenBank/DDBJ databases">
        <title>Gut-associated functions are favored during microbiome assembly across C. elegans life.</title>
        <authorList>
            <person name="Zimmermann J."/>
        </authorList>
    </citation>
    <scope>NUCLEOTIDE SEQUENCE [LARGE SCALE GENOMIC DNA]</scope>
    <source>
        <strain evidence="1 2">MYb71</strain>
    </source>
</reference>
<gene>
    <name evidence="1" type="ORF">WH297_15795</name>
</gene>
<evidence type="ECO:0000313" key="2">
    <source>
        <dbReference type="Proteomes" id="UP001375812"/>
    </source>
</evidence>
<dbReference type="RefSeq" id="WP_105543647.1">
    <property type="nucleotide sequence ID" value="NZ_JBBGZH010000002.1"/>
</dbReference>
<dbReference type="EMBL" id="JBBGZH010000002">
    <property type="protein sequence ID" value="MEJ5021183.1"/>
    <property type="molecule type" value="Genomic_DNA"/>
</dbReference>
<dbReference type="Proteomes" id="UP001375812">
    <property type="component" value="Unassembled WGS sequence"/>
</dbReference>
<accession>A0ABU8PIB2</accession>
<evidence type="ECO:0000313" key="1">
    <source>
        <dbReference type="EMBL" id="MEJ5021183.1"/>
    </source>
</evidence>
<protein>
    <submittedName>
        <fullName evidence="1">Uncharacterized protein</fullName>
    </submittedName>
</protein>
<name>A0ABU8PIB2_9HYPH</name>
<keyword evidence="2" id="KW-1185">Reference proteome</keyword>
<sequence length="71" mass="8120">MLEQKPIELTKDTLFKLSRPNRDVKSAITDKTVKGILHTEKTSVDAKTERLKAARLERDSKVRFGKAKPVR</sequence>
<proteinExistence type="predicted"/>
<organism evidence="1 2">
    <name type="scientific">Ochrobactrum vermis</name>
    <dbReference type="NCBI Taxonomy" id="1827297"/>
    <lineage>
        <taxon>Bacteria</taxon>
        <taxon>Pseudomonadati</taxon>
        <taxon>Pseudomonadota</taxon>
        <taxon>Alphaproteobacteria</taxon>
        <taxon>Hyphomicrobiales</taxon>
        <taxon>Brucellaceae</taxon>
        <taxon>Brucella/Ochrobactrum group</taxon>
        <taxon>Ochrobactrum</taxon>
    </lineage>
</organism>
<comment type="caution">
    <text evidence="1">The sequence shown here is derived from an EMBL/GenBank/DDBJ whole genome shotgun (WGS) entry which is preliminary data.</text>
</comment>